<dbReference type="RefSeq" id="WP_093741898.1">
    <property type="nucleotide sequence ID" value="NZ_FNBP01000004.1"/>
</dbReference>
<keyword evidence="5 8" id="KW-0812">Transmembrane</keyword>
<evidence type="ECO:0000256" key="5">
    <source>
        <dbReference type="ARBA" id="ARBA00022692"/>
    </source>
</evidence>
<feature type="transmembrane region" description="Helical" evidence="8">
    <location>
        <begin position="479"/>
        <end position="498"/>
    </location>
</feature>
<feature type="transmembrane region" description="Helical" evidence="8">
    <location>
        <begin position="275"/>
        <end position="296"/>
    </location>
</feature>
<dbReference type="PANTHER" id="PTHR30472">
    <property type="entry name" value="FERRIC ENTEROBACTIN TRANSPORT SYSTEM PERMEASE PROTEIN"/>
    <property type="match status" value="1"/>
</dbReference>
<dbReference type="GO" id="GO:0033214">
    <property type="term" value="P:siderophore-iron import into cell"/>
    <property type="evidence" value="ECO:0007669"/>
    <property type="project" value="TreeGrafter"/>
</dbReference>
<dbReference type="PANTHER" id="PTHR30472:SF37">
    <property type="entry name" value="FE(3+) DICITRATE TRANSPORT SYSTEM PERMEASE PROTEIN FECD-RELATED"/>
    <property type="match status" value="1"/>
</dbReference>
<feature type="transmembrane region" description="Helical" evidence="8">
    <location>
        <begin position="526"/>
        <end position="546"/>
    </location>
</feature>
<feature type="transmembrane region" description="Helical" evidence="8">
    <location>
        <begin position="450"/>
        <end position="467"/>
    </location>
</feature>
<feature type="transmembrane region" description="Helical" evidence="8">
    <location>
        <begin position="391"/>
        <end position="411"/>
    </location>
</feature>
<evidence type="ECO:0000313" key="10">
    <source>
        <dbReference type="Proteomes" id="UP000199399"/>
    </source>
</evidence>
<organism evidence="9 10">
    <name type="scientific">Sulfitobacter delicatus</name>
    <dbReference type="NCBI Taxonomy" id="218672"/>
    <lineage>
        <taxon>Bacteria</taxon>
        <taxon>Pseudomonadati</taxon>
        <taxon>Pseudomonadota</taxon>
        <taxon>Alphaproteobacteria</taxon>
        <taxon>Rhodobacterales</taxon>
        <taxon>Roseobacteraceae</taxon>
        <taxon>Sulfitobacter</taxon>
    </lineage>
</organism>
<keyword evidence="6 8" id="KW-1133">Transmembrane helix</keyword>
<dbReference type="InterPro" id="IPR037294">
    <property type="entry name" value="ABC_BtuC-like"/>
</dbReference>
<feature type="transmembrane region" description="Helical" evidence="8">
    <location>
        <begin position="504"/>
        <end position="521"/>
    </location>
</feature>
<feature type="transmembrane region" description="Helical" evidence="8">
    <location>
        <begin position="596"/>
        <end position="622"/>
    </location>
</feature>
<dbReference type="AlphaFoldDB" id="A0A1G7RI93"/>
<evidence type="ECO:0000256" key="6">
    <source>
        <dbReference type="ARBA" id="ARBA00022989"/>
    </source>
</evidence>
<name>A0A1G7RI93_9RHOB</name>
<evidence type="ECO:0000256" key="3">
    <source>
        <dbReference type="ARBA" id="ARBA00022448"/>
    </source>
</evidence>
<dbReference type="Pfam" id="PF01032">
    <property type="entry name" value="FecCD"/>
    <property type="match status" value="2"/>
</dbReference>
<comment type="similarity">
    <text evidence="2">Belongs to the binding-protein-dependent transport system permease family. FecCD subfamily.</text>
</comment>
<feature type="transmembrane region" description="Helical" evidence="8">
    <location>
        <begin position="348"/>
        <end position="371"/>
    </location>
</feature>
<dbReference type="STRING" id="218672.SAMN04489759_104372"/>
<reference evidence="10" key="1">
    <citation type="submission" date="2016-10" db="EMBL/GenBank/DDBJ databases">
        <authorList>
            <person name="Varghese N."/>
            <person name="Submissions S."/>
        </authorList>
    </citation>
    <scope>NUCLEOTIDE SEQUENCE [LARGE SCALE GENOMIC DNA]</scope>
    <source>
        <strain evidence="10">DSM 16477</strain>
    </source>
</reference>
<feature type="transmembrane region" description="Helical" evidence="8">
    <location>
        <begin position="117"/>
        <end position="134"/>
    </location>
</feature>
<evidence type="ECO:0000256" key="4">
    <source>
        <dbReference type="ARBA" id="ARBA00022475"/>
    </source>
</evidence>
<dbReference type="InterPro" id="IPR000522">
    <property type="entry name" value="ABC_transptr_permease_BtuC"/>
</dbReference>
<evidence type="ECO:0000256" key="8">
    <source>
        <dbReference type="SAM" id="Phobius"/>
    </source>
</evidence>
<dbReference type="EMBL" id="FNBP01000004">
    <property type="protein sequence ID" value="SDG09750.1"/>
    <property type="molecule type" value="Genomic_DNA"/>
</dbReference>
<feature type="transmembrane region" description="Helical" evidence="8">
    <location>
        <begin position="634"/>
        <end position="654"/>
    </location>
</feature>
<feature type="transmembrane region" description="Helical" evidence="8">
    <location>
        <begin position="230"/>
        <end position="263"/>
    </location>
</feature>
<sequence length="661" mass="68285">MNMGSRELRPWHLALPLLLMNLALCAVLVSRAFGGDCLSAPIDYDVGKMVLFHAVLPRLAMAILCGFALAFSGAILQQVLRNPLASPTTLGVDAGARLSLAITGAFIPASLGIGRDLVAILGSLSALGLVVFLSRGRNFSSINLVLAGLVVSLFAGAVSVIITLANDRYLVGLFVWGSGSLSQISWVPFLELVPRIALSLLPLIFLWRALEVLEIGDESSSSVGVRVARLRFFAVAVAVLLSAFVTASVGVIGFIGLCAPMIARLAGARRFRDRLVWSGVLGAMLLWLTDAALQVFGGQSSAFLPTGAVTALLGAPLLLFMLPRLRFFAPPQALAVGMAGKPVLPPRLVSLVLIAIVLLLGLTLLVGRGPFGAWQLLGPSGLEAVWLWRVPRWSAACAAGAMLGVAGLILQRLTGNAMASPEILGISAGVILAVAGALFFFGAFGASVQYLVGTLGGLSVLVLILALARRSGFAPERVLLAGIAMTALIDAVVGVLSATGDPNAILLLGWLAGSTSGVGVAEAQFALVAAAVLILPVLLMARWLTILPLGAPTAQSVGVPTKKARLTLLVIAALLTVTATPIVGPLTFVGLMAPIIVVYLGLANTTLAIGASALTGALLMALADAAARTIAFPILLPTGVTAAIVSCPVLLILLQRRWRFA</sequence>
<feature type="transmembrane region" description="Helical" evidence="8">
    <location>
        <begin position="141"/>
        <end position="163"/>
    </location>
</feature>
<evidence type="ECO:0000256" key="7">
    <source>
        <dbReference type="ARBA" id="ARBA00023136"/>
    </source>
</evidence>
<dbReference type="GO" id="GO:0005886">
    <property type="term" value="C:plasma membrane"/>
    <property type="evidence" value="ECO:0007669"/>
    <property type="project" value="UniProtKB-SubCell"/>
</dbReference>
<dbReference type="GO" id="GO:0022857">
    <property type="term" value="F:transmembrane transporter activity"/>
    <property type="evidence" value="ECO:0007669"/>
    <property type="project" value="InterPro"/>
</dbReference>
<feature type="transmembrane region" description="Helical" evidence="8">
    <location>
        <begin position="88"/>
        <end position="111"/>
    </location>
</feature>
<comment type="subcellular location">
    <subcellularLocation>
        <location evidence="1">Cell membrane</location>
        <topology evidence="1">Multi-pass membrane protein</topology>
    </subcellularLocation>
</comment>
<evidence type="ECO:0000313" key="9">
    <source>
        <dbReference type="EMBL" id="SDG09750.1"/>
    </source>
</evidence>
<dbReference type="Proteomes" id="UP000199399">
    <property type="component" value="Unassembled WGS sequence"/>
</dbReference>
<proteinExistence type="inferred from homology"/>
<feature type="transmembrane region" description="Helical" evidence="8">
    <location>
        <begin position="566"/>
        <end position="589"/>
    </location>
</feature>
<dbReference type="Gene3D" id="1.10.3470.10">
    <property type="entry name" value="ABC transporter involved in vitamin B12 uptake, BtuC"/>
    <property type="match status" value="2"/>
</dbReference>
<evidence type="ECO:0000256" key="2">
    <source>
        <dbReference type="ARBA" id="ARBA00007935"/>
    </source>
</evidence>
<keyword evidence="10" id="KW-1185">Reference proteome</keyword>
<feature type="transmembrane region" description="Helical" evidence="8">
    <location>
        <begin position="302"/>
        <end position="322"/>
    </location>
</feature>
<keyword evidence="3" id="KW-0813">Transport</keyword>
<keyword evidence="7 8" id="KW-0472">Membrane</keyword>
<dbReference type="OrthoDB" id="9811975at2"/>
<feature type="transmembrane region" description="Helical" evidence="8">
    <location>
        <begin position="50"/>
        <end position="76"/>
    </location>
</feature>
<keyword evidence="4" id="KW-1003">Cell membrane</keyword>
<evidence type="ECO:0000256" key="1">
    <source>
        <dbReference type="ARBA" id="ARBA00004651"/>
    </source>
</evidence>
<feature type="transmembrane region" description="Helical" evidence="8">
    <location>
        <begin position="423"/>
        <end position="444"/>
    </location>
</feature>
<dbReference type="CDD" id="cd06550">
    <property type="entry name" value="TM_ABC_iron-siderophores_like"/>
    <property type="match status" value="2"/>
</dbReference>
<accession>A0A1G7RI93</accession>
<protein>
    <submittedName>
        <fullName evidence="9">Iron complex transport system permease protein</fullName>
    </submittedName>
</protein>
<dbReference type="SUPFAM" id="SSF81345">
    <property type="entry name" value="ABC transporter involved in vitamin B12 uptake, BtuC"/>
    <property type="match status" value="2"/>
</dbReference>
<gene>
    <name evidence="9" type="ORF">SAMN04489759_104372</name>
</gene>
<dbReference type="NCBIfam" id="NF007866">
    <property type="entry name" value="PRK10577.1-2"/>
    <property type="match status" value="1"/>
</dbReference>